<keyword evidence="1" id="KW-0472">Membrane</keyword>
<dbReference type="EMBL" id="BK015378">
    <property type="protein sequence ID" value="DAE03918.1"/>
    <property type="molecule type" value="Genomic_DNA"/>
</dbReference>
<accession>A0A8S5PA21</accession>
<organism evidence="2">
    <name type="scientific">Phage sp. ctPtC7</name>
    <dbReference type="NCBI Taxonomy" id="2825794"/>
    <lineage>
        <taxon>Viruses</taxon>
    </lineage>
</organism>
<name>A0A8S5PA21_9VIRU</name>
<keyword evidence="1" id="KW-0812">Transmembrane</keyword>
<feature type="transmembrane region" description="Helical" evidence="1">
    <location>
        <begin position="6"/>
        <end position="23"/>
    </location>
</feature>
<proteinExistence type="predicted"/>
<reference evidence="2" key="1">
    <citation type="journal article" date="2021" name="Proc. Natl. Acad. Sci. U.S.A.">
        <title>A Catalog of Tens of Thousands of Viruses from Human Metagenomes Reveals Hidden Associations with Chronic Diseases.</title>
        <authorList>
            <person name="Tisza M.J."/>
            <person name="Buck C.B."/>
        </authorList>
    </citation>
    <scope>NUCLEOTIDE SEQUENCE</scope>
    <source>
        <strain evidence="2">CtPtC7</strain>
    </source>
</reference>
<sequence length="30" mass="3559">MKSCHLRLLVFVYLVLMGGVYYLKDKIRSI</sequence>
<evidence type="ECO:0000256" key="1">
    <source>
        <dbReference type="SAM" id="Phobius"/>
    </source>
</evidence>
<evidence type="ECO:0000313" key="2">
    <source>
        <dbReference type="EMBL" id="DAE03918.1"/>
    </source>
</evidence>
<protein>
    <submittedName>
        <fullName evidence="2">Uncharacterized protein</fullName>
    </submittedName>
</protein>
<keyword evidence="1" id="KW-1133">Transmembrane helix</keyword>